<keyword evidence="2" id="KW-1185">Reference proteome</keyword>
<sequence>MLVNRQSAIGLLAVNMLFVLHRGLSHEHGKPRRGQSLDWVQALRRNAPAENHRARVHPGVELAPGFLPARTVLHSLVHVAGKALDEALATTIAREGETAAEVFARLSSIAGQEPQPVRCMSELLDGCIEQVVAVRAVEDGEVEVVFSEHWLGTSTPTLMRLLQALNGRAAQDRSRTGWHYRYCNQLGQHSDALLGLDPRSAQPAHVYWERSPSAWTCFNAHVPSWRSRKRRNVIAVCLSDAKQRELQTFRQPGAGARQLEL</sequence>
<comment type="caution">
    <text evidence="1">The sequence shown here is derived from an EMBL/GenBank/DDBJ whole genome shotgun (WGS) entry which is preliminary data.</text>
</comment>
<accession>A0ABS1UAE5</accession>
<gene>
    <name evidence="1" type="ORF">JMJ56_27105</name>
</gene>
<dbReference type="Proteomes" id="UP000660885">
    <property type="component" value="Unassembled WGS sequence"/>
</dbReference>
<dbReference type="RefSeq" id="WP_202834878.1">
    <property type="nucleotide sequence ID" value="NZ_JAETWB010000033.1"/>
</dbReference>
<dbReference type="EMBL" id="JAETWB010000033">
    <property type="protein sequence ID" value="MBL6081662.1"/>
    <property type="molecule type" value="Genomic_DNA"/>
</dbReference>
<protein>
    <submittedName>
        <fullName evidence="1">Uncharacterized protein</fullName>
    </submittedName>
</protein>
<proteinExistence type="predicted"/>
<name>A0ABS1UAE5_9PROT</name>
<evidence type="ECO:0000313" key="2">
    <source>
        <dbReference type="Proteomes" id="UP000660885"/>
    </source>
</evidence>
<organism evidence="1 2">
    <name type="scientific">Belnapia arida</name>
    <dbReference type="NCBI Taxonomy" id="2804533"/>
    <lineage>
        <taxon>Bacteria</taxon>
        <taxon>Pseudomonadati</taxon>
        <taxon>Pseudomonadota</taxon>
        <taxon>Alphaproteobacteria</taxon>
        <taxon>Acetobacterales</taxon>
        <taxon>Roseomonadaceae</taxon>
        <taxon>Belnapia</taxon>
    </lineage>
</organism>
<evidence type="ECO:0000313" key="1">
    <source>
        <dbReference type="EMBL" id="MBL6081662.1"/>
    </source>
</evidence>
<reference evidence="1 2" key="1">
    <citation type="submission" date="2021-01" db="EMBL/GenBank/DDBJ databases">
        <title>Belnapia mucosa sp. nov. and Belnapia arida sp. nov., isolated from the Tabernas Desert (Almeria, Spain).</title>
        <authorList>
            <person name="Molina-Menor E."/>
            <person name="Vidal-Verdu A."/>
            <person name="Calonge A."/>
            <person name="Satari L."/>
            <person name="Pereto J."/>
            <person name="Porcar M."/>
        </authorList>
    </citation>
    <scope>NUCLEOTIDE SEQUENCE [LARGE SCALE GENOMIC DNA]</scope>
    <source>
        <strain evidence="1 2">T18</strain>
    </source>
</reference>